<gene>
    <name evidence="5" type="primary">thiK</name>
    <name evidence="7" type="ORF">PMPD1_1837</name>
</gene>
<dbReference type="GO" id="GO:0005737">
    <property type="term" value="C:cytoplasm"/>
    <property type="evidence" value="ECO:0007669"/>
    <property type="project" value="TreeGrafter"/>
</dbReference>
<dbReference type="HAMAP" id="MF_01604">
    <property type="entry name" value="Thiamine_kinase"/>
    <property type="match status" value="1"/>
</dbReference>
<comment type="catalytic activity">
    <reaction evidence="5">
        <text>thiamine + ATP = thiamine phosphate + ADP + H(+)</text>
        <dbReference type="Rhea" id="RHEA:12012"/>
        <dbReference type="ChEBI" id="CHEBI:15378"/>
        <dbReference type="ChEBI" id="CHEBI:18385"/>
        <dbReference type="ChEBI" id="CHEBI:30616"/>
        <dbReference type="ChEBI" id="CHEBI:37575"/>
        <dbReference type="ChEBI" id="CHEBI:456216"/>
        <dbReference type="EC" id="2.7.1.89"/>
    </reaction>
</comment>
<dbReference type="GO" id="GO:0019165">
    <property type="term" value="F:thiamine kinase activity"/>
    <property type="evidence" value="ECO:0007669"/>
    <property type="project" value="UniProtKB-UniRule"/>
</dbReference>
<dbReference type="Gene3D" id="3.90.1200.10">
    <property type="match status" value="1"/>
</dbReference>
<comment type="function">
    <text evidence="5">Catalyzes the phosphorylation of thiamine to thiamine phosphate.</text>
</comment>
<dbReference type="InterPro" id="IPR014093">
    <property type="entry name" value="Thiamine_kinase"/>
</dbReference>
<evidence type="ECO:0000259" key="6">
    <source>
        <dbReference type="Pfam" id="PF01636"/>
    </source>
</evidence>
<dbReference type="EMBL" id="CP054212">
    <property type="protein sequence ID" value="QKJ86787.1"/>
    <property type="molecule type" value="Genomic_DNA"/>
</dbReference>
<keyword evidence="4 5" id="KW-0067">ATP-binding</keyword>
<evidence type="ECO:0000256" key="2">
    <source>
        <dbReference type="ARBA" id="ARBA00022741"/>
    </source>
</evidence>
<dbReference type="GO" id="GO:0009229">
    <property type="term" value="P:thiamine diphosphate biosynthetic process"/>
    <property type="evidence" value="ECO:0007669"/>
    <property type="project" value="UniProtKB-UniRule"/>
</dbReference>
<feature type="domain" description="Aminoglycoside phosphotransferase" evidence="6">
    <location>
        <begin position="31"/>
        <end position="232"/>
    </location>
</feature>
<dbReference type="AlphaFoldDB" id="A0A6M8UE75"/>
<proteinExistence type="inferred from homology"/>
<evidence type="ECO:0000313" key="8">
    <source>
        <dbReference type="Proteomes" id="UP000505325"/>
    </source>
</evidence>
<sequence length="279" mass="31800">MTYKTDPVLRRLIAQHHPAASAAGSFLPQAGLTGLTLKVSLAGQHWLARREAPSVVPFVNRRREQRILQRLAPAGLGPRVYGYTAPWLLLEWLDGETLSAAALTARLPELVALIGQLHHQPLSGYRLHLLPLLETYWQLCRQRSVGWLRALRTLRRQGEPRPLRLAPLHMDIHAGNVVDNQHRLQLIDWEYAADGDIALELMALCLSNALTDAQCTAVVHQYARDNQLAVEALRRQMTRWRPWLRVLIASWYQLRAEQSGDMTMISYAAEAWRRVDLRD</sequence>
<dbReference type="UniPathway" id="UPA00060">
    <property type="reaction ID" value="UER00596"/>
</dbReference>
<evidence type="ECO:0000256" key="5">
    <source>
        <dbReference type="HAMAP-Rule" id="MF_01604"/>
    </source>
</evidence>
<name>A0A6M8UE75_9GAMM</name>
<protein>
    <recommendedName>
        <fullName evidence="5">Thiamine kinase</fullName>
        <ecNumber evidence="5">2.7.1.89</ecNumber>
    </recommendedName>
</protein>
<dbReference type="InterPro" id="IPR011009">
    <property type="entry name" value="Kinase-like_dom_sf"/>
</dbReference>
<dbReference type="SUPFAM" id="SSF56112">
    <property type="entry name" value="Protein kinase-like (PK-like)"/>
    <property type="match status" value="1"/>
</dbReference>
<keyword evidence="1 5" id="KW-0808">Transferase</keyword>
<dbReference type="GO" id="GO:0006646">
    <property type="term" value="P:phosphatidylethanolamine biosynthetic process"/>
    <property type="evidence" value="ECO:0007669"/>
    <property type="project" value="TreeGrafter"/>
</dbReference>
<keyword evidence="8" id="KW-1185">Reference proteome</keyword>
<dbReference type="Pfam" id="PF01636">
    <property type="entry name" value="APH"/>
    <property type="match status" value="1"/>
</dbReference>
<dbReference type="KEGG" id="pmak:PMPD1_1837"/>
<evidence type="ECO:0000256" key="3">
    <source>
        <dbReference type="ARBA" id="ARBA00022777"/>
    </source>
</evidence>
<organism evidence="7 8">
    <name type="scientific">Paramixta manurensis</name>
    <dbReference type="NCBI Taxonomy" id="2740817"/>
    <lineage>
        <taxon>Bacteria</taxon>
        <taxon>Pseudomonadati</taxon>
        <taxon>Pseudomonadota</taxon>
        <taxon>Gammaproteobacteria</taxon>
        <taxon>Enterobacterales</taxon>
        <taxon>Erwiniaceae</taxon>
        <taxon>Paramixta</taxon>
    </lineage>
</organism>
<evidence type="ECO:0000256" key="4">
    <source>
        <dbReference type="ARBA" id="ARBA00022840"/>
    </source>
</evidence>
<dbReference type="NCBIfam" id="NF007620">
    <property type="entry name" value="PRK10271.1"/>
    <property type="match status" value="1"/>
</dbReference>
<comment type="similarity">
    <text evidence="5">Belongs to the thiamine kinase family.</text>
</comment>
<dbReference type="InterPro" id="IPR002575">
    <property type="entry name" value="Aminoglycoside_PTrfase"/>
</dbReference>
<dbReference type="GO" id="GO:0006772">
    <property type="term" value="P:thiamine metabolic process"/>
    <property type="evidence" value="ECO:0007669"/>
    <property type="project" value="InterPro"/>
</dbReference>
<dbReference type="PANTHER" id="PTHR22603:SF66">
    <property type="entry name" value="ETHANOLAMINE KINASE"/>
    <property type="match status" value="1"/>
</dbReference>
<reference evidence="7 8" key="1">
    <citation type="submission" date="2020-06" db="EMBL/GenBank/DDBJ databases">
        <title>Genome sequence of Paramixta manurensis strain PD-1.</title>
        <authorList>
            <person name="Lee C.W."/>
            <person name="Kim J."/>
        </authorList>
    </citation>
    <scope>NUCLEOTIDE SEQUENCE [LARGE SCALE GENOMIC DNA]</scope>
    <source>
        <strain evidence="7 8">PD-1</strain>
    </source>
</reference>
<dbReference type="Proteomes" id="UP000505325">
    <property type="component" value="Chromosome"/>
</dbReference>
<dbReference type="PANTHER" id="PTHR22603">
    <property type="entry name" value="CHOLINE/ETHANOALAMINE KINASE"/>
    <property type="match status" value="1"/>
</dbReference>
<comment type="pathway">
    <text evidence="5">Cofactor biosynthesis; thiamine diphosphate biosynthesis; thiamine phosphate from thiamine: step 1/1.</text>
</comment>
<keyword evidence="2 5" id="KW-0547">Nucleotide-binding</keyword>
<dbReference type="RefSeq" id="WP_173633780.1">
    <property type="nucleotide sequence ID" value="NZ_CP054212.1"/>
</dbReference>
<accession>A0A6M8UE75</accession>
<dbReference type="GO" id="GO:0005524">
    <property type="term" value="F:ATP binding"/>
    <property type="evidence" value="ECO:0007669"/>
    <property type="project" value="UniProtKB-KW"/>
</dbReference>
<evidence type="ECO:0000256" key="1">
    <source>
        <dbReference type="ARBA" id="ARBA00022679"/>
    </source>
</evidence>
<evidence type="ECO:0000313" key="7">
    <source>
        <dbReference type="EMBL" id="QKJ86787.1"/>
    </source>
</evidence>
<dbReference type="EC" id="2.7.1.89" evidence="5"/>
<dbReference type="GO" id="GO:0004305">
    <property type="term" value="F:ethanolamine kinase activity"/>
    <property type="evidence" value="ECO:0007669"/>
    <property type="project" value="TreeGrafter"/>
</dbReference>
<keyword evidence="3 5" id="KW-0418">Kinase</keyword>